<dbReference type="Pfam" id="PF11215">
    <property type="entry name" value="DUF3010"/>
    <property type="match status" value="1"/>
</dbReference>
<dbReference type="OrthoDB" id="5348642at2"/>
<protein>
    <recommendedName>
        <fullName evidence="3">DUF3010 domain-containing protein</fullName>
    </recommendedName>
</protein>
<evidence type="ECO:0008006" key="3">
    <source>
        <dbReference type="Google" id="ProtNLM"/>
    </source>
</evidence>
<sequence length="132" mass="15224">MNICGIELKANNTILVVLNNGEYIDKKIKKIILEDDEKQEDIRKFCNEFLDFLEKNQIERIFIKKRAKNGAFSGSAVTFKMEGLIQLNPLCEVELISSNTISSFEKKNQIEFPKELKKYQEQAYLTAKASVI</sequence>
<dbReference type="AlphaFoldDB" id="A0A4Q0ZCE4"/>
<name>A0A4Q0ZCE4_9BACT</name>
<dbReference type="Proteomes" id="UP000290870">
    <property type="component" value="Unassembled WGS sequence"/>
</dbReference>
<reference evidence="1 2" key="1">
    <citation type="submission" date="2017-10" db="EMBL/GenBank/DDBJ databases">
        <title>Genomics of the genus Arcobacter.</title>
        <authorList>
            <person name="Perez-Cataluna A."/>
            <person name="Figueras M.J."/>
        </authorList>
    </citation>
    <scope>NUCLEOTIDE SEQUENCE [LARGE SCALE GENOMIC DNA]</scope>
    <source>
        <strain evidence="1 2">F26</strain>
    </source>
</reference>
<dbReference type="InterPro" id="IPR021378">
    <property type="entry name" value="DUF3010"/>
</dbReference>
<gene>
    <name evidence="1" type="ORF">CRU90_07725</name>
</gene>
<comment type="caution">
    <text evidence="1">The sequence shown here is derived from an EMBL/GenBank/DDBJ whole genome shotgun (WGS) entry which is preliminary data.</text>
</comment>
<accession>A0A4Q0ZCE4</accession>
<proteinExistence type="predicted"/>
<dbReference type="RefSeq" id="WP_128986709.1">
    <property type="nucleotide sequence ID" value="NZ_PDJZ01000007.1"/>
</dbReference>
<evidence type="ECO:0000313" key="1">
    <source>
        <dbReference type="EMBL" id="RXJ83953.1"/>
    </source>
</evidence>
<organism evidence="1 2">
    <name type="scientific">Arcobacter cloacae</name>
    <dbReference type="NCBI Taxonomy" id="1054034"/>
    <lineage>
        <taxon>Bacteria</taxon>
        <taxon>Pseudomonadati</taxon>
        <taxon>Campylobacterota</taxon>
        <taxon>Epsilonproteobacteria</taxon>
        <taxon>Campylobacterales</taxon>
        <taxon>Arcobacteraceae</taxon>
        <taxon>Arcobacter</taxon>
    </lineage>
</organism>
<evidence type="ECO:0000313" key="2">
    <source>
        <dbReference type="Proteomes" id="UP000290870"/>
    </source>
</evidence>
<dbReference type="EMBL" id="PDJZ01000007">
    <property type="protein sequence ID" value="RXJ83953.1"/>
    <property type="molecule type" value="Genomic_DNA"/>
</dbReference>